<evidence type="ECO:0000313" key="4">
    <source>
        <dbReference type="Proteomes" id="UP000695562"/>
    </source>
</evidence>
<dbReference type="AlphaFoldDB" id="A0A8J4PNB6"/>
<feature type="compositionally biased region" description="Basic and acidic residues" evidence="1">
    <location>
        <begin position="259"/>
        <end position="304"/>
    </location>
</feature>
<feature type="region of interest" description="Disordered" evidence="1">
    <location>
        <begin position="124"/>
        <end position="156"/>
    </location>
</feature>
<feature type="region of interest" description="Disordered" evidence="1">
    <location>
        <begin position="259"/>
        <end position="316"/>
    </location>
</feature>
<gene>
    <name evidence="3" type="ORF">CYY_009137</name>
</gene>
<feature type="domain" description="T-SNARE coiled-coil homology" evidence="2">
    <location>
        <begin position="210"/>
        <end position="256"/>
    </location>
</feature>
<organism evidence="3 4">
    <name type="scientific">Polysphondylium violaceum</name>
    <dbReference type="NCBI Taxonomy" id="133409"/>
    <lineage>
        <taxon>Eukaryota</taxon>
        <taxon>Amoebozoa</taxon>
        <taxon>Evosea</taxon>
        <taxon>Eumycetozoa</taxon>
        <taxon>Dictyostelia</taxon>
        <taxon>Dictyosteliales</taxon>
        <taxon>Dictyosteliaceae</taxon>
        <taxon>Polysphondylium</taxon>
    </lineage>
</organism>
<dbReference type="GO" id="GO:0005886">
    <property type="term" value="C:plasma membrane"/>
    <property type="evidence" value="ECO:0007669"/>
    <property type="project" value="TreeGrafter"/>
</dbReference>
<evidence type="ECO:0000259" key="2">
    <source>
        <dbReference type="PROSITE" id="PS50192"/>
    </source>
</evidence>
<sequence length="316" mass="37586">MSTPEEQEQEVQMKLAEWEQEYGGLDRTSRMLEQLRETHSTGVDTLMKLGAQGEQMNRLSKLTDEQEAYVSKLGKYKKFNKYMKRLTKKEKELPPKQKEIHHEVNRLKVKHEVDVKIFQKRENDVKEKRERELEEQLRKQREAGNNPFSDPLEDEEEKFSKKSLSRLWKDDDPLSKEKKNQLNYAIQNQATPIDRLNEEDIKDNIFIKNATWIKQQDAQLDEMSDILGDLKNITIATHTELKTQNIKLDEIDYKMEKGSDFSLRRKSKRQIDKEEKKKEKEEKDRMKKEQKAKESIDKRVKKELNGSPTPIPNLRK</sequence>
<dbReference type="SUPFAM" id="SSF58038">
    <property type="entry name" value="SNARE fusion complex"/>
    <property type="match status" value="2"/>
</dbReference>
<dbReference type="CDD" id="cd15841">
    <property type="entry name" value="SNARE_Qc"/>
    <property type="match status" value="1"/>
</dbReference>
<dbReference type="InterPro" id="IPR000727">
    <property type="entry name" value="T_SNARE_dom"/>
</dbReference>
<name>A0A8J4PNB6_9MYCE</name>
<dbReference type="Proteomes" id="UP000695562">
    <property type="component" value="Unassembled WGS sequence"/>
</dbReference>
<evidence type="ECO:0000313" key="3">
    <source>
        <dbReference type="EMBL" id="KAF2069546.1"/>
    </source>
</evidence>
<dbReference type="Gene3D" id="1.20.5.110">
    <property type="match status" value="2"/>
</dbReference>
<protein>
    <recommendedName>
        <fullName evidence="2">t-SNARE coiled-coil homology domain-containing protein</fullName>
    </recommendedName>
</protein>
<keyword evidence="4" id="KW-1185">Reference proteome</keyword>
<feature type="compositionally biased region" description="Basic and acidic residues" evidence="1">
    <location>
        <begin position="124"/>
        <end position="142"/>
    </location>
</feature>
<proteinExistence type="predicted"/>
<comment type="caution">
    <text evidence="3">The sequence shown here is derived from an EMBL/GenBank/DDBJ whole genome shotgun (WGS) entry which is preliminary data.</text>
</comment>
<dbReference type="OrthoDB" id="19261at2759"/>
<evidence type="ECO:0000256" key="1">
    <source>
        <dbReference type="SAM" id="MobiDB-lite"/>
    </source>
</evidence>
<dbReference type="PROSITE" id="PS50192">
    <property type="entry name" value="T_SNARE"/>
    <property type="match status" value="1"/>
</dbReference>
<dbReference type="PANTHER" id="PTHR19305:SF28">
    <property type="entry name" value="CULMINATION SPECIFIC PROTEIN 37D"/>
    <property type="match status" value="1"/>
</dbReference>
<dbReference type="EMBL" id="AJWJ01000643">
    <property type="protein sequence ID" value="KAF2069546.1"/>
    <property type="molecule type" value="Genomic_DNA"/>
</dbReference>
<reference evidence="3" key="1">
    <citation type="submission" date="2020-01" db="EMBL/GenBank/DDBJ databases">
        <title>Development of genomics and gene disruption for Polysphondylium violaceum indicates a role for the polyketide synthase stlB in stalk morphogenesis.</title>
        <authorList>
            <person name="Narita B."/>
            <person name="Kawabe Y."/>
            <person name="Kin K."/>
            <person name="Saito T."/>
            <person name="Gibbs R."/>
            <person name="Kuspa A."/>
            <person name="Muzny D."/>
            <person name="Queller D."/>
            <person name="Richards S."/>
            <person name="Strassman J."/>
            <person name="Sucgang R."/>
            <person name="Worley K."/>
            <person name="Schaap P."/>
        </authorList>
    </citation>
    <scope>NUCLEOTIDE SEQUENCE</scope>
    <source>
        <strain evidence="3">QSvi11</strain>
    </source>
</reference>
<accession>A0A8J4PNB6</accession>
<dbReference type="PANTHER" id="PTHR19305">
    <property type="entry name" value="SYNAPTOSOMAL ASSOCIATED PROTEIN"/>
    <property type="match status" value="1"/>
</dbReference>